<dbReference type="OrthoDB" id="1371388at2"/>
<evidence type="ECO:0000313" key="1">
    <source>
        <dbReference type="EMBL" id="SFD21057.1"/>
    </source>
</evidence>
<reference evidence="2" key="1">
    <citation type="submission" date="2016-10" db="EMBL/GenBank/DDBJ databases">
        <authorList>
            <person name="Varghese N."/>
            <person name="Submissions S."/>
        </authorList>
    </citation>
    <scope>NUCLEOTIDE SEQUENCE [LARGE SCALE GENOMIC DNA]</scope>
    <source>
        <strain evidence="2">CGMCC 1.10370</strain>
    </source>
</reference>
<proteinExistence type="predicted"/>
<accession>A0A1I1QGB5</accession>
<dbReference type="EMBL" id="FOMH01000005">
    <property type="protein sequence ID" value="SFD21057.1"/>
    <property type="molecule type" value="Genomic_DNA"/>
</dbReference>
<dbReference type="AlphaFoldDB" id="A0A1I1QGB5"/>
<organism evidence="1 2">
    <name type="scientific">Flavobacterium phragmitis</name>
    <dbReference type="NCBI Taxonomy" id="739143"/>
    <lineage>
        <taxon>Bacteria</taxon>
        <taxon>Pseudomonadati</taxon>
        <taxon>Bacteroidota</taxon>
        <taxon>Flavobacteriia</taxon>
        <taxon>Flavobacteriales</taxon>
        <taxon>Flavobacteriaceae</taxon>
        <taxon>Flavobacterium</taxon>
    </lineage>
</organism>
<dbReference type="Proteomes" id="UP000199672">
    <property type="component" value="Unassembled WGS sequence"/>
</dbReference>
<dbReference type="RefSeq" id="WP_143102070.1">
    <property type="nucleotide sequence ID" value="NZ_FOMH01000005.1"/>
</dbReference>
<keyword evidence="2" id="KW-1185">Reference proteome</keyword>
<protein>
    <submittedName>
        <fullName evidence="1">Uncharacterized protein</fullName>
    </submittedName>
</protein>
<gene>
    <name evidence="1" type="ORF">SAMN05216297_105283</name>
</gene>
<sequence length="157" mass="18753">MQTIQKVIELLSKKYKSRITILSNNLDGRFKSILDTKNGTMFSVSYDSVYIFKDSNENLWTTTPKSFIYNDKKFYPRVGQEYTRKDGITYTFTTKEEVLEKAVIYFEKFIDSNYGIKIVNQKLLFYEDRDKKTKINLNLHKFKVRMFDKTDTYVSFN</sequence>
<evidence type="ECO:0000313" key="2">
    <source>
        <dbReference type="Proteomes" id="UP000199672"/>
    </source>
</evidence>
<name>A0A1I1QGB5_9FLAO</name>